<keyword evidence="5" id="KW-0560">Oxidoreductase</keyword>
<protein>
    <recommendedName>
        <fullName evidence="9">3-methylmercaptopropionyl-CoA dehydrogenase</fullName>
        <ecNumber evidence="8">1.3.99.41</ecNumber>
    </recommendedName>
</protein>
<dbReference type="Gene3D" id="2.40.110.10">
    <property type="entry name" value="Butyryl-CoA Dehydrogenase, subunit A, domain 2"/>
    <property type="match status" value="1"/>
</dbReference>
<feature type="domain" description="Acetyl-CoA dehydrogenase-like C-terminal" evidence="13">
    <location>
        <begin position="480"/>
        <end position="591"/>
    </location>
</feature>
<dbReference type="InterPro" id="IPR025878">
    <property type="entry name" value="Acyl-CoA_dh-like_C_dom"/>
</dbReference>
<comment type="cofactor">
    <cofactor evidence="1">
        <name>FAD</name>
        <dbReference type="ChEBI" id="CHEBI:57692"/>
    </cofactor>
</comment>
<dbReference type="FunFam" id="2.40.110.10:FF:000031">
    <property type="entry name" value="Acyl-CoA dehydrogenase, putative"/>
    <property type="match status" value="1"/>
</dbReference>
<keyword evidence="4" id="KW-0274">FAD</keyword>
<evidence type="ECO:0000313" key="14">
    <source>
        <dbReference type="EMBL" id="NDY92844.1"/>
    </source>
</evidence>
<dbReference type="GO" id="GO:0016627">
    <property type="term" value="F:oxidoreductase activity, acting on the CH-CH group of donors"/>
    <property type="evidence" value="ECO:0007669"/>
    <property type="project" value="InterPro"/>
</dbReference>
<accession>A0A7C9TLZ6</accession>
<dbReference type="GO" id="GO:0050660">
    <property type="term" value="F:flavin adenine dinucleotide binding"/>
    <property type="evidence" value="ECO:0007669"/>
    <property type="project" value="InterPro"/>
</dbReference>
<dbReference type="InterPro" id="IPR037069">
    <property type="entry name" value="AcylCoA_DH/ox_N_sf"/>
</dbReference>
<evidence type="ECO:0000256" key="9">
    <source>
        <dbReference type="ARBA" id="ARBA00069043"/>
    </source>
</evidence>
<evidence type="ECO:0000256" key="2">
    <source>
        <dbReference type="ARBA" id="ARBA00009347"/>
    </source>
</evidence>
<evidence type="ECO:0000256" key="3">
    <source>
        <dbReference type="ARBA" id="ARBA00022630"/>
    </source>
</evidence>
<feature type="domain" description="Acyl-CoA dehydrogenase/oxidase C-terminal" evidence="10">
    <location>
        <begin position="285"/>
        <end position="447"/>
    </location>
</feature>
<dbReference type="PANTHER" id="PTHR42803:SF1">
    <property type="entry name" value="BROAD-SPECIFICITY LINEAR ACYL-COA DEHYDROGENASE FADE5"/>
    <property type="match status" value="1"/>
</dbReference>
<comment type="catalytic activity">
    <reaction evidence="6">
        <text>3-(methylsulfanyl)propanoyl-CoA + oxidized [electron-transfer flavoprotein] + H(+) = 3-(methylsulfanyl)acryloyl-CoA + reduced [electron-transfer flavoprotein]</text>
        <dbReference type="Rhea" id="RHEA:52612"/>
        <dbReference type="Rhea" id="RHEA-COMP:10685"/>
        <dbReference type="Rhea" id="RHEA-COMP:10686"/>
        <dbReference type="ChEBI" id="CHEBI:15378"/>
        <dbReference type="ChEBI" id="CHEBI:57692"/>
        <dbReference type="ChEBI" id="CHEBI:58307"/>
        <dbReference type="ChEBI" id="CHEBI:82815"/>
        <dbReference type="ChEBI" id="CHEBI:84994"/>
        <dbReference type="EC" id="1.3.99.41"/>
    </reaction>
    <physiologicalReaction direction="left-to-right" evidence="6">
        <dbReference type="Rhea" id="RHEA:52613"/>
    </physiologicalReaction>
</comment>
<evidence type="ECO:0000256" key="5">
    <source>
        <dbReference type="ARBA" id="ARBA00023002"/>
    </source>
</evidence>
<comment type="function">
    <text evidence="7">Involved in the assimilation of dimethylsulphoniopropionate (DMSP), an important compound in the fixation of carbon in marine phytoplankton, by mediating the conversion of 3-(methylthio)propanoyl-CoA (MMPA-CoA) to 3-(methylthio)acryloyl-CoA (MTA-CoA).</text>
</comment>
<dbReference type="Pfam" id="PF12806">
    <property type="entry name" value="Acyl-CoA_dh_C"/>
    <property type="match status" value="1"/>
</dbReference>
<evidence type="ECO:0000256" key="4">
    <source>
        <dbReference type="ARBA" id="ARBA00022827"/>
    </source>
</evidence>
<evidence type="ECO:0000256" key="8">
    <source>
        <dbReference type="ARBA" id="ARBA00066694"/>
    </source>
</evidence>
<dbReference type="Gene3D" id="1.10.540.10">
    <property type="entry name" value="Acyl-CoA dehydrogenase/oxidase, N-terminal domain"/>
    <property type="match status" value="1"/>
</dbReference>
<dbReference type="InterPro" id="IPR013786">
    <property type="entry name" value="AcylCoA_DH/ox_N"/>
</dbReference>
<gene>
    <name evidence="14" type="ORF">G3A44_16755</name>
</gene>
<evidence type="ECO:0000259" key="12">
    <source>
        <dbReference type="Pfam" id="PF02771"/>
    </source>
</evidence>
<reference evidence="14 15" key="1">
    <citation type="submission" date="2020-02" db="EMBL/GenBank/DDBJ databases">
        <title>Ideonella bacterium strain TBM-1.</title>
        <authorList>
            <person name="Chen W.-M."/>
        </authorList>
    </citation>
    <scope>NUCLEOTIDE SEQUENCE [LARGE SCALE GENOMIC DNA]</scope>
    <source>
        <strain evidence="14 15">TBM-1</strain>
    </source>
</reference>
<dbReference type="Gene3D" id="1.20.140.10">
    <property type="entry name" value="Butyryl-CoA Dehydrogenase, subunit A, domain 3"/>
    <property type="match status" value="1"/>
</dbReference>
<dbReference type="InterPro" id="IPR036250">
    <property type="entry name" value="AcylCo_DH-like_C"/>
</dbReference>
<keyword evidence="3" id="KW-0285">Flavoprotein</keyword>
<feature type="domain" description="Acyl-CoA dehydrogenase/oxidase N-terminal" evidence="12">
    <location>
        <begin position="39"/>
        <end position="157"/>
    </location>
</feature>
<dbReference type="PANTHER" id="PTHR42803">
    <property type="entry name" value="ACYL-COA DEHYDROGENASE"/>
    <property type="match status" value="1"/>
</dbReference>
<keyword evidence="15" id="KW-1185">Reference proteome</keyword>
<name>A0A7C9TLZ6_9BURK</name>
<evidence type="ECO:0000259" key="13">
    <source>
        <dbReference type="Pfam" id="PF12806"/>
    </source>
</evidence>
<dbReference type="InterPro" id="IPR009100">
    <property type="entry name" value="AcylCoA_DH/oxidase_NM_dom_sf"/>
</dbReference>
<evidence type="ECO:0000256" key="7">
    <source>
        <dbReference type="ARBA" id="ARBA00058683"/>
    </source>
</evidence>
<dbReference type="InterPro" id="IPR052166">
    <property type="entry name" value="Diverse_Acyl-CoA_DH"/>
</dbReference>
<dbReference type="InterPro" id="IPR009075">
    <property type="entry name" value="AcylCo_DH/oxidase_C"/>
</dbReference>
<dbReference type="Pfam" id="PF02770">
    <property type="entry name" value="Acyl-CoA_dh_M"/>
    <property type="match status" value="1"/>
</dbReference>
<dbReference type="Proteomes" id="UP000484255">
    <property type="component" value="Unassembled WGS sequence"/>
</dbReference>
<dbReference type="SUPFAM" id="SSF47203">
    <property type="entry name" value="Acyl-CoA dehydrogenase C-terminal domain-like"/>
    <property type="match status" value="1"/>
</dbReference>
<dbReference type="InterPro" id="IPR006091">
    <property type="entry name" value="Acyl-CoA_Oxase/DH_mid-dom"/>
</dbReference>
<dbReference type="EMBL" id="JAAGOH010000023">
    <property type="protein sequence ID" value="NDY92844.1"/>
    <property type="molecule type" value="Genomic_DNA"/>
</dbReference>
<sequence length="596" mass="63099">MSTYAAPLHDMLFAMKEVGGLDAIAAQPGREDLSADLVEAILEEAAKFAAGQVDPINAPGDKVGARWHVGHTVTAAPGYGPVYQAFCETGWHAMPARTELGGQGLPTLVSTAVAEMWKSCSLAFSLCQMLTQGAVEAIAHHASEEIKATYLPKMVAGTWTGTMNLTEPQAGSDLAAVRSKAVPEGDHYRVSGTKIFITWGEHDLAENIIHLVLARLPDAPEGVKGISLFLCPKFLVNADGSLGARNDLACTSIEHKLGIHGSPTAVMSFGDGPGAIGYLIGQPHQGLACMFTMMNHARLNVGLEGLGVSERAYQHARAYALERVQGRTLVAGSRSIIGHPDVRRMLMDMKARVEAMRALAYYTAGQLDRAASHEDASVRAPCQSRVELLTPVVKGWCTEQAQRVTWLGVQVHGGMGFIEETGAALYLRDARITTIYEGTTGIQANDLVGRKLCREGGHTLDALLAELRTDATRMVAEGRASGTDDLGHSLLQGVQALDGATRHLLATYAAQPAAVHAGAVPFLLLTGHVVAGWLLVRLAEAAAAQLAAGAADADFLRAKLTTARHYMAHVLSECAGLQAVVQTGAETTLGLTDAQF</sequence>
<comment type="similarity">
    <text evidence="2">Belongs to the acyl-CoA dehydrogenase family.</text>
</comment>
<organism evidence="14 15">
    <name type="scientific">Ideonella livida</name>
    <dbReference type="NCBI Taxonomy" id="2707176"/>
    <lineage>
        <taxon>Bacteria</taxon>
        <taxon>Pseudomonadati</taxon>
        <taxon>Pseudomonadota</taxon>
        <taxon>Betaproteobacteria</taxon>
        <taxon>Burkholderiales</taxon>
        <taxon>Sphaerotilaceae</taxon>
        <taxon>Ideonella</taxon>
    </lineage>
</organism>
<evidence type="ECO:0000256" key="1">
    <source>
        <dbReference type="ARBA" id="ARBA00001974"/>
    </source>
</evidence>
<dbReference type="EC" id="1.3.99.41" evidence="8"/>
<evidence type="ECO:0000259" key="10">
    <source>
        <dbReference type="Pfam" id="PF00441"/>
    </source>
</evidence>
<evidence type="ECO:0000313" key="15">
    <source>
        <dbReference type="Proteomes" id="UP000484255"/>
    </source>
</evidence>
<feature type="domain" description="Acyl-CoA oxidase/dehydrogenase middle" evidence="11">
    <location>
        <begin position="163"/>
        <end position="269"/>
    </location>
</feature>
<dbReference type="SUPFAM" id="SSF56645">
    <property type="entry name" value="Acyl-CoA dehydrogenase NM domain-like"/>
    <property type="match status" value="1"/>
</dbReference>
<dbReference type="Pfam" id="PF02771">
    <property type="entry name" value="Acyl-CoA_dh_N"/>
    <property type="match status" value="1"/>
</dbReference>
<comment type="caution">
    <text evidence="14">The sequence shown here is derived from an EMBL/GenBank/DDBJ whole genome shotgun (WGS) entry which is preliminary data.</text>
</comment>
<dbReference type="Pfam" id="PF00441">
    <property type="entry name" value="Acyl-CoA_dh_1"/>
    <property type="match status" value="1"/>
</dbReference>
<dbReference type="InterPro" id="IPR046373">
    <property type="entry name" value="Acyl-CoA_Oxase/DH_mid-dom_sf"/>
</dbReference>
<dbReference type="AlphaFoldDB" id="A0A7C9TLZ6"/>
<evidence type="ECO:0000259" key="11">
    <source>
        <dbReference type="Pfam" id="PF02770"/>
    </source>
</evidence>
<evidence type="ECO:0000256" key="6">
    <source>
        <dbReference type="ARBA" id="ARBA00051388"/>
    </source>
</evidence>
<proteinExistence type="inferred from homology"/>
<dbReference type="RefSeq" id="WP_163458898.1">
    <property type="nucleotide sequence ID" value="NZ_JAAGOH010000023.1"/>
</dbReference>